<evidence type="ECO:0000313" key="3">
    <source>
        <dbReference type="Proteomes" id="UP000239388"/>
    </source>
</evidence>
<accession>A0A2S8FLF6</accession>
<proteinExistence type="predicted"/>
<reference evidence="2 3" key="1">
    <citation type="submission" date="2018-02" db="EMBL/GenBank/DDBJ databases">
        <title>Comparative genomes isolates from brazilian mangrove.</title>
        <authorList>
            <person name="Araujo J.E."/>
            <person name="Taketani R.G."/>
            <person name="Silva M.C.P."/>
            <person name="Loureco M.V."/>
            <person name="Andreote F.D."/>
        </authorList>
    </citation>
    <scope>NUCLEOTIDE SEQUENCE [LARGE SCALE GENOMIC DNA]</scope>
    <source>
        <strain evidence="2 3">NAP PRIS-MGV</strain>
    </source>
</reference>
<dbReference type="EMBL" id="PUIB01000018">
    <property type="protein sequence ID" value="PQO33018.1"/>
    <property type="molecule type" value="Genomic_DNA"/>
</dbReference>
<dbReference type="InterPro" id="IPR012338">
    <property type="entry name" value="Beta-lactam/transpept-like"/>
</dbReference>
<evidence type="ECO:0000313" key="2">
    <source>
        <dbReference type="EMBL" id="PQO33018.1"/>
    </source>
</evidence>
<sequence length="437" mass="47047">MDSSLLRAELAGGTSLEEGARRSLTGRRIAVGCGFPTNSRFVRRMIAMLAPPWTLGRVLVALLCLAVASPALAQEGRRKPPALESVNEAVTKHIENNDVAGAVTIVIEDGKVVHLSGLGKANIQADKPMRPGAMFAIASMTKPITATALMTLVEEGKVGLDDPVSKYIPEFADVKFEDKTLDKPITIRQCLTHTAGLGGSQRVVGSLEETAKELAKRPLRYEPGTKWEYSPGLNVVGRVIEVAAGKPYGEFVQERILTPLKMNNTTFQPNEKQQARVATLYAKDKDSGELTEAESWIGNFETDPYPNPSAGLYSTARDLSKFYSMMLNGGFLGDAKILSRDSVKELTKLQTGEIVTGFTPGNGWGLGYCVVREPQGVSAALSPGSFGHGGAFGTQSWGDPKKNRAYILLVQRSNFPNSDASDLRKDFQDAAAAALDK</sequence>
<evidence type="ECO:0000259" key="1">
    <source>
        <dbReference type="Pfam" id="PF00144"/>
    </source>
</evidence>
<dbReference type="AlphaFoldDB" id="A0A2S8FLF6"/>
<dbReference type="SUPFAM" id="SSF56601">
    <property type="entry name" value="beta-lactamase/transpeptidase-like"/>
    <property type="match status" value="1"/>
</dbReference>
<feature type="domain" description="Beta-lactamase-related" evidence="1">
    <location>
        <begin position="87"/>
        <end position="427"/>
    </location>
</feature>
<organism evidence="2 3">
    <name type="scientific">Blastopirellula marina</name>
    <dbReference type="NCBI Taxonomy" id="124"/>
    <lineage>
        <taxon>Bacteria</taxon>
        <taxon>Pseudomonadati</taxon>
        <taxon>Planctomycetota</taxon>
        <taxon>Planctomycetia</taxon>
        <taxon>Pirellulales</taxon>
        <taxon>Pirellulaceae</taxon>
        <taxon>Blastopirellula</taxon>
    </lineage>
</organism>
<dbReference type="PANTHER" id="PTHR43283">
    <property type="entry name" value="BETA-LACTAMASE-RELATED"/>
    <property type="match status" value="1"/>
</dbReference>
<dbReference type="InterPro" id="IPR050789">
    <property type="entry name" value="Diverse_Enzym_Activities"/>
</dbReference>
<dbReference type="Gene3D" id="3.40.710.10">
    <property type="entry name" value="DD-peptidase/beta-lactamase superfamily"/>
    <property type="match status" value="1"/>
</dbReference>
<gene>
    <name evidence="2" type="ORF">C5Y98_17945</name>
</gene>
<comment type="caution">
    <text evidence="2">The sequence shown here is derived from an EMBL/GenBank/DDBJ whole genome shotgun (WGS) entry which is preliminary data.</text>
</comment>
<dbReference type="Pfam" id="PF00144">
    <property type="entry name" value="Beta-lactamase"/>
    <property type="match status" value="1"/>
</dbReference>
<dbReference type="InterPro" id="IPR001466">
    <property type="entry name" value="Beta-lactam-related"/>
</dbReference>
<protein>
    <recommendedName>
        <fullName evidence="1">Beta-lactamase-related domain-containing protein</fullName>
    </recommendedName>
</protein>
<dbReference type="Proteomes" id="UP000239388">
    <property type="component" value="Unassembled WGS sequence"/>
</dbReference>
<dbReference type="PANTHER" id="PTHR43283:SF3">
    <property type="entry name" value="BETA-LACTAMASE FAMILY PROTEIN (AFU_ORTHOLOGUE AFUA_5G07500)"/>
    <property type="match status" value="1"/>
</dbReference>
<name>A0A2S8FLF6_9BACT</name>